<dbReference type="RefSeq" id="WP_207118593.1">
    <property type="nucleotide sequence ID" value="NZ_JAFLEQ010000008.1"/>
</dbReference>
<name>A0A939IV50_9CORY</name>
<dbReference type="Pfam" id="PF10698">
    <property type="entry name" value="DUF2505"/>
    <property type="match status" value="1"/>
</dbReference>
<reference evidence="1" key="1">
    <citation type="submission" date="2021-03" db="EMBL/GenBank/DDBJ databases">
        <authorList>
            <person name="Sun Q."/>
        </authorList>
    </citation>
    <scope>NUCLEOTIDE SEQUENCE</scope>
    <source>
        <strain evidence="1">CCM 8862</strain>
    </source>
</reference>
<organism evidence="1 2">
    <name type="scientific">Corynebacterium mendelii</name>
    <dbReference type="NCBI Taxonomy" id="2765362"/>
    <lineage>
        <taxon>Bacteria</taxon>
        <taxon>Bacillati</taxon>
        <taxon>Actinomycetota</taxon>
        <taxon>Actinomycetes</taxon>
        <taxon>Mycobacteriales</taxon>
        <taxon>Corynebacteriaceae</taxon>
        <taxon>Corynebacterium</taxon>
    </lineage>
</organism>
<evidence type="ECO:0000313" key="1">
    <source>
        <dbReference type="EMBL" id="MBN9643866.1"/>
    </source>
</evidence>
<sequence>MSKRTEHTVSIPFPPAKVAEAFRNKEYWEYNVKNLSTEPGEVHEFTEGENTCEAVLYEVMPMELLPEAVQAMVSHSLKIKRVVSWNDLDGDSFSGHFNADVKGAPVEFKADMSLSGDENSTTISYANEVTVNIPFMGSAIEPKVADALAELSKKEADLTADFIRNNS</sequence>
<proteinExistence type="predicted"/>
<dbReference type="InterPro" id="IPR019639">
    <property type="entry name" value="DUF2505"/>
</dbReference>
<evidence type="ECO:0000313" key="2">
    <source>
        <dbReference type="Proteomes" id="UP000664332"/>
    </source>
</evidence>
<dbReference type="EMBL" id="JAFLEQ010000008">
    <property type="protein sequence ID" value="MBN9643866.1"/>
    <property type="molecule type" value="Genomic_DNA"/>
</dbReference>
<gene>
    <name evidence="1" type="ORF">JZY06_04405</name>
</gene>
<protein>
    <submittedName>
        <fullName evidence="1">DUF2505 domain-containing protein</fullName>
    </submittedName>
</protein>
<dbReference type="AlphaFoldDB" id="A0A939IV50"/>
<keyword evidence="2" id="KW-1185">Reference proteome</keyword>
<accession>A0A939IV50</accession>
<dbReference type="Proteomes" id="UP000664332">
    <property type="component" value="Unassembled WGS sequence"/>
</dbReference>
<comment type="caution">
    <text evidence="1">The sequence shown here is derived from an EMBL/GenBank/DDBJ whole genome shotgun (WGS) entry which is preliminary data.</text>
</comment>